<reference evidence="2 3" key="1">
    <citation type="journal article" date="2010" name="PLoS ONE">
        <title>Genome erosion in a nitrogen-fixing vertically transmitted endosymbiotic multicellular cyanobacterium.</title>
        <authorList>
            <person name="Ran L."/>
            <person name="Larsson J."/>
            <person name="Vigil-Stenman T."/>
            <person name="Nylander J.A."/>
            <person name="Ininbergs K."/>
            <person name="Zheng W.W."/>
            <person name="Lapidus A."/>
            <person name="Lowry S."/>
            <person name="Haselkorn R."/>
            <person name="Bergman B."/>
        </authorList>
    </citation>
    <scope>NUCLEOTIDE SEQUENCE [LARGE SCALE GENOMIC DNA]</scope>
    <source>
        <strain evidence="2 3">0708</strain>
    </source>
</reference>
<proteinExistence type="predicted"/>
<feature type="transmembrane region" description="Helical" evidence="1">
    <location>
        <begin position="12"/>
        <end position="35"/>
    </location>
</feature>
<organism evidence="2 3">
    <name type="scientific">Nostoc azollae (strain 0708)</name>
    <name type="common">Anabaena azollae (strain 0708)</name>
    <dbReference type="NCBI Taxonomy" id="551115"/>
    <lineage>
        <taxon>Bacteria</taxon>
        <taxon>Bacillati</taxon>
        <taxon>Cyanobacteriota</taxon>
        <taxon>Cyanophyceae</taxon>
        <taxon>Nostocales</taxon>
        <taxon>Nostocaceae</taxon>
        <taxon>Trichormus</taxon>
    </lineage>
</organism>
<keyword evidence="1" id="KW-0812">Transmembrane</keyword>
<gene>
    <name evidence="2" type="ordered locus">Aazo_4152</name>
</gene>
<dbReference type="AlphaFoldDB" id="D7DW15"/>
<keyword evidence="1" id="KW-0472">Membrane</keyword>
<accession>D7DW15</accession>
<dbReference type="eggNOG" id="COG4636">
    <property type="taxonomic scope" value="Bacteria"/>
</dbReference>
<evidence type="ECO:0000313" key="3">
    <source>
        <dbReference type="Proteomes" id="UP000001511"/>
    </source>
</evidence>
<dbReference type="HOGENOM" id="CLU_2845449_0_0_3"/>
<sequence>MHLFYCEGVLEIVGIGKAHGFITSLIGLLLGQYFLEKEIEFFPSSSFNQVIPGVVDYQADLSYCL</sequence>
<dbReference type="Proteomes" id="UP000001511">
    <property type="component" value="Chromosome"/>
</dbReference>
<protein>
    <submittedName>
        <fullName evidence="2">Uncharacterized protein</fullName>
    </submittedName>
</protein>
<evidence type="ECO:0000313" key="2">
    <source>
        <dbReference type="EMBL" id="ADI65586.1"/>
    </source>
</evidence>
<dbReference type="KEGG" id="naz:Aazo_4152"/>
<dbReference type="EMBL" id="CP002059">
    <property type="protein sequence ID" value="ADI65586.1"/>
    <property type="molecule type" value="Genomic_DNA"/>
</dbReference>
<name>D7DW15_NOSA0</name>
<evidence type="ECO:0000256" key="1">
    <source>
        <dbReference type="SAM" id="Phobius"/>
    </source>
</evidence>
<dbReference type="OrthoDB" id="510891at2"/>
<keyword evidence="1" id="KW-1133">Transmembrane helix</keyword>
<keyword evidence="3" id="KW-1185">Reference proteome</keyword>
<dbReference type="RefSeq" id="WP_013192597.1">
    <property type="nucleotide sequence ID" value="NC_014248.1"/>
</dbReference>